<dbReference type="EMBL" id="CP012098">
    <property type="protein sequence ID" value="AQP38774.1"/>
    <property type="molecule type" value="Genomic_DNA"/>
</dbReference>
<dbReference type="AlphaFoldDB" id="A0A1Q2C4X9"/>
<sequence length="451" mass="51889">MLYLLFIVTIILFLSTYYICNRDILAPSVLCCIMYIISIMFAVLNIKNWGIDYQTKTFGIMVTAIIAFIIPSLLFYIRPSMAKSKRNDNTSLTAIVCDNKILIICLIIDILITAYYFKEVNRISILGGNNMGVAGMFSYYRFYTANNADAETLSTLANQMLKLGRSFGFVALFIFMYNNQIDKNMKRDKLLIPFIILAALQNIIGGGRGYILWLVCFGFTTAYIVNMKKYSWKKSLAFKYIKIGAIALIVVFIAFYLLKYLVRVGNTVNSILDYIGYYAGGSVQNFNLYIQDPPASSKTIWGQESFMGIYSTLEKFKLVDLSGVYLTNSNLEFRQSNGVAIGNVYGAIRRYYNDFGIGGVIVLQMIASTFFNTFYYCLKKASNNHSKFIYLFYAYLFYHVYELPIDDTFFKNFISFNMITTFIVLYIVYYIFTNVKITTRLRIICRIKNRT</sequence>
<accession>A0A1Q2C4X9</accession>
<dbReference type="NCBIfam" id="TIGR04370">
    <property type="entry name" value="glyco_rpt_poly"/>
    <property type="match status" value="1"/>
</dbReference>
<name>A0A1Q2C4X9_ANAHA</name>
<evidence type="ECO:0000313" key="1">
    <source>
        <dbReference type="EMBL" id="AQP38774.1"/>
    </source>
</evidence>
<gene>
    <name evidence="1" type="ORF">DO83_03615</name>
</gene>
<evidence type="ECO:0000313" key="2">
    <source>
        <dbReference type="Proteomes" id="UP000188159"/>
    </source>
</evidence>
<proteinExistence type="predicted"/>
<reference evidence="1 2" key="1">
    <citation type="journal article" date="2016" name="Sci. Rep.">
        <title>Accelerated dysbiosis of gut microbiota during aggravation of DSS-induced colitis by a butyrate-producing bacterium.</title>
        <authorList>
            <person name="Zhang Q."/>
            <person name="Wu Y."/>
            <person name="Wang J."/>
            <person name="Wu G."/>
            <person name="Long W."/>
            <person name="Xue Z."/>
            <person name="Wang L."/>
            <person name="Zhang X."/>
            <person name="Pang X."/>
            <person name="Zhao Y."/>
            <person name="Zhao L."/>
            <person name="Zhang C."/>
        </authorList>
    </citation>
    <scope>NUCLEOTIDE SEQUENCE [LARGE SCALE GENOMIC DNA]</scope>
    <source>
        <strain evidence="1 2">BPB5</strain>
    </source>
</reference>
<dbReference type="RefSeq" id="WP_077325704.1">
    <property type="nucleotide sequence ID" value="NZ_CP012098.1"/>
</dbReference>
<dbReference type="Proteomes" id="UP000188159">
    <property type="component" value="Chromosome"/>
</dbReference>
<organism evidence="1 2">
    <name type="scientific">Anaerostipes hadrus</name>
    <dbReference type="NCBI Taxonomy" id="649756"/>
    <lineage>
        <taxon>Bacteria</taxon>
        <taxon>Bacillati</taxon>
        <taxon>Bacillota</taxon>
        <taxon>Clostridia</taxon>
        <taxon>Lachnospirales</taxon>
        <taxon>Lachnospiraceae</taxon>
        <taxon>Anaerostipes</taxon>
    </lineage>
</organism>
<protein>
    <submittedName>
        <fullName evidence="1">Uncharacterized protein</fullName>
    </submittedName>
</protein>